<evidence type="ECO:0000256" key="4">
    <source>
        <dbReference type="ARBA" id="ARBA00023004"/>
    </source>
</evidence>
<dbReference type="InterPro" id="IPR052034">
    <property type="entry name" value="NasD-like"/>
</dbReference>
<protein>
    <submittedName>
        <fullName evidence="8">NAD(P)H-nitrite reductase</fullName>
    </submittedName>
</protein>
<evidence type="ECO:0000256" key="1">
    <source>
        <dbReference type="ARBA" id="ARBA00022617"/>
    </source>
</evidence>
<keyword evidence="4" id="KW-0408">Iron</keyword>
<dbReference type="HOGENOM" id="CLU_072599_0_0_9"/>
<dbReference type="PANTHER" id="PTHR43809:SF1">
    <property type="entry name" value="NITRITE REDUCTASE (NADH) LARGE SUBUNIT"/>
    <property type="match status" value="1"/>
</dbReference>
<evidence type="ECO:0000259" key="7">
    <source>
        <dbReference type="Pfam" id="PF03460"/>
    </source>
</evidence>
<dbReference type="Gene3D" id="3.30.413.10">
    <property type="entry name" value="Sulfite Reductase Hemoprotein, domain 1"/>
    <property type="match status" value="1"/>
</dbReference>
<dbReference type="InterPro" id="IPR045854">
    <property type="entry name" value="NO2/SO3_Rdtase_4Fe4S_sf"/>
</dbReference>
<feature type="domain" description="Nitrite/sulphite reductase 4Fe-4S" evidence="6">
    <location>
        <begin position="79"/>
        <end position="213"/>
    </location>
</feature>
<dbReference type="Pfam" id="PF01077">
    <property type="entry name" value="NIR_SIR"/>
    <property type="match status" value="1"/>
</dbReference>
<dbReference type="EMBL" id="CP003273">
    <property type="protein sequence ID" value="AGK99795.1"/>
    <property type="molecule type" value="Genomic_DNA"/>
</dbReference>
<dbReference type="SUPFAM" id="SSF56014">
    <property type="entry name" value="Nitrite and sulphite reductase 4Fe-4S domain-like"/>
    <property type="match status" value="1"/>
</dbReference>
<dbReference type="InterPro" id="IPR005117">
    <property type="entry name" value="NiRdtase/SiRdtase_haem-b_fer"/>
</dbReference>
<reference evidence="8 9" key="1">
    <citation type="submission" date="2012-01" db="EMBL/GenBank/DDBJ databases">
        <title>Complete sequence of Desulfotomaculum gibsoniae DSM 7213.</title>
        <authorList>
            <consortium name="US DOE Joint Genome Institute"/>
            <person name="Lucas S."/>
            <person name="Han J."/>
            <person name="Lapidus A."/>
            <person name="Cheng J.-F."/>
            <person name="Goodwin L."/>
            <person name="Pitluck S."/>
            <person name="Peters L."/>
            <person name="Ovchinnikova G."/>
            <person name="Teshima H."/>
            <person name="Detter J.C."/>
            <person name="Han C."/>
            <person name="Tapia R."/>
            <person name="Land M."/>
            <person name="Hauser L."/>
            <person name="Kyrpides N."/>
            <person name="Ivanova N."/>
            <person name="Pagani I."/>
            <person name="Parshina S."/>
            <person name="Plugge C."/>
            <person name="Muyzer G."/>
            <person name="Kuever J."/>
            <person name="Ivanova A."/>
            <person name="Nazina T."/>
            <person name="Klenk H.-P."/>
            <person name="Brambilla E."/>
            <person name="Spring S."/>
            <person name="Stams A.F."/>
            <person name="Woyke T."/>
        </authorList>
    </citation>
    <scope>NUCLEOTIDE SEQUENCE [LARGE SCALE GENOMIC DNA]</scope>
    <source>
        <strain evidence="8 9">DSM 7213</strain>
    </source>
</reference>
<keyword evidence="9" id="KW-1185">Reference proteome</keyword>
<dbReference type="InterPro" id="IPR036136">
    <property type="entry name" value="Nit/Sulf_reduc_fer-like_dom_sf"/>
</dbReference>
<dbReference type="GO" id="GO:0051536">
    <property type="term" value="F:iron-sulfur cluster binding"/>
    <property type="evidence" value="ECO:0007669"/>
    <property type="project" value="UniProtKB-KW"/>
</dbReference>
<accession>R4KJI8</accession>
<dbReference type="eggNOG" id="COG1251">
    <property type="taxonomic scope" value="Bacteria"/>
</dbReference>
<evidence type="ECO:0000313" key="8">
    <source>
        <dbReference type="EMBL" id="AGK99795.1"/>
    </source>
</evidence>
<dbReference type="GO" id="GO:0016491">
    <property type="term" value="F:oxidoreductase activity"/>
    <property type="evidence" value="ECO:0007669"/>
    <property type="project" value="UniProtKB-KW"/>
</dbReference>
<dbReference type="GO" id="GO:0020037">
    <property type="term" value="F:heme binding"/>
    <property type="evidence" value="ECO:0007669"/>
    <property type="project" value="InterPro"/>
</dbReference>
<organism evidence="8 9">
    <name type="scientific">Desulfoscipio gibsoniae DSM 7213</name>
    <dbReference type="NCBI Taxonomy" id="767817"/>
    <lineage>
        <taxon>Bacteria</taxon>
        <taxon>Bacillati</taxon>
        <taxon>Bacillota</taxon>
        <taxon>Clostridia</taxon>
        <taxon>Eubacteriales</taxon>
        <taxon>Desulfallaceae</taxon>
        <taxon>Desulfoscipio</taxon>
    </lineage>
</organism>
<proteinExistence type="predicted"/>
<keyword evidence="5" id="KW-0411">Iron-sulfur</keyword>
<evidence type="ECO:0000313" key="9">
    <source>
        <dbReference type="Proteomes" id="UP000013520"/>
    </source>
</evidence>
<dbReference type="OrthoDB" id="9800558at2"/>
<dbReference type="InterPro" id="IPR006067">
    <property type="entry name" value="NO2/SO3_Rdtase_4Fe4S_dom"/>
</dbReference>
<dbReference type="AlphaFoldDB" id="R4KJI8"/>
<evidence type="ECO:0000259" key="6">
    <source>
        <dbReference type="Pfam" id="PF01077"/>
    </source>
</evidence>
<feature type="domain" description="Nitrite/Sulfite reductase ferredoxin-like" evidence="7">
    <location>
        <begin position="8"/>
        <end position="70"/>
    </location>
</feature>
<keyword evidence="3" id="KW-0560">Oxidoreductase</keyword>
<keyword evidence="1" id="KW-0349">Heme</keyword>
<dbReference type="STRING" id="767817.Desgi_0184"/>
<evidence type="ECO:0000256" key="3">
    <source>
        <dbReference type="ARBA" id="ARBA00023002"/>
    </source>
</evidence>
<dbReference type="GO" id="GO:0046872">
    <property type="term" value="F:metal ion binding"/>
    <property type="evidence" value="ECO:0007669"/>
    <property type="project" value="UniProtKB-KW"/>
</dbReference>
<dbReference type="KEGG" id="dgi:Desgi_0184"/>
<keyword evidence="2" id="KW-0479">Metal-binding</keyword>
<dbReference type="PROSITE" id="PS51257">
    <property type="entry name" value="PROKAR_LIPOPROTEIN"/>
    <property type="match status" value="1"/>
</dbReference>
<dbReference type="Pfam" id="PF03460">
    <property type="entry name" value="NIR_SIR_ferr"/>
    <property type="match status" value="1"/>
</dbReference>
<dbReference type="PANTHER" id="PTHR43809">
    <property type="entry name" value="NITRITE REDUCTASE (NADH) LARGE SUBUNIT"/>
    <property type="match status" value="1"/>
</dbReference>
<dbReference type="SUPFAM" id="SSF55124">
    <property type="entry name" value="Nitrite/Sulfite reductase N-terminal domain-like"/>
    <property type="match status" value="1"/>
</dbReference>
<gene>
    <name evidence="8" type="ORF">Desgi_0184</name>
</gene>
<name>R4KJI8_9FIRM</name>
<evidence type="ECO:0000256" key="2">
    <source>
        <dbReference type="ARBA" id="ARBA00022723"/>
    </source>
</evidence>
<sequence>MNKAIFKQSNGMYAVNIVSACGVFTPEQFAGLGQAALECSVFRLKLTTRQTVVAVLNEEDLAKLEARLSALGLSVSPYGGTVRAVKACAGNTALCQRALGDALDLGIVMQEKYLGRELNKDVKIAVAGCSRGCTDPLCADFGVIARGRDSFDVYIGGRGSTRKPLHGQLLAEDLTGDEVCKLFEHVIDKYSKLAQPKERLASTVARVGLGEFIPPQGMFAPKQEQSDNEFLAFISGKEEA</sequence>
<dbReference type="Proteomes" id="UP000013520">
    <property type="component" value="Chromosome"/>
</dbReference>
<evidence type="ECO:0000256" key="5">
    <source>
        <dbReference type="ARBA" id="ARBA00023014"/>
    </source>
</evidence>